<organism evidence="8 9">
    <name type="scientific">Sulfuritortus calidifontis</name>
    <dbReference type="NCBI Taxonomy" id="1914471"/>
    <lineage>
        <taxon>Bacteria</taxon>
        <taxon>Pseudomonadati</taxon>
        <taxon>Pseudomonadota</taxon>
        <taxon>Betaproteobacteria</taxon>
        <taxon>Nitrosomonadales</taxon>
        <taxon>Thiobacillaceae</taxon>
        <taxon>Sulfuritortus</taxon>
    </lineage>
</organism>
<evidence type="ECO:0000256" key="4">
    <source>
        <dbReference type="ARBA" id="ARBA00023098"/>
    </source>
</evidence>
<dbReference type="Pfam" id="PF01553">
    <property type="entry name" value="Acyltransferase"/>
    <property type="match status" value="1"/>
</dbReference>
<proteinExistence type="predicted"/>
<evidence type="ECO:0000256" key="6">
    <source>
        <dbReference type="SAM" id="MobiDB-lite"/>
    </source>
</evidence>
<keyword evidence="2" id="KW-0444">Lipid biosynthesis</keyword>
<dbReference type="GO" id="GO:0003841">
    <property type="term" value="F:1-acylglycerol-3-phosphate O-acyltransferase activity"/>
    <property type="evidence" value="ECO:0007669"/>
    <property type="project" value="TreeGrafter"/>
</dbReference>
<dbReference type="GO" id="GO:0006654">
    <property type="term" value="P:phosphatidic acid biosynthetic process"/>
    <property type="evidence" value="ECO:0007669"/>
    <property type="project" value="TreeGrafter"/>
</dbReference>
<dbReference type="CDD" id="cd07989">
    <property type="entry name" value="LPLAT_AGPAT-like"/>
    <property type="match status" value="1"/>
</dbReference>
<evidence type="ECO:0000313" key="8">
    <source>
        <dbReference type="EMBL" id="TCS73294.1"/>
    </source>
</evidence>
<comment type="pathway">
    <text evidence="1">Lipid metabolism.</text>
</comment>
<name>A0A4R3JXW4_9PROT</name>
<keyword evidence="9" id="KW-1185">Reference proteome</keyword>
<dbReference type="PANTHER" id="PTHR10434:SF64">
    <property type="entry name" value="1-ACYL-SN-GLYCEROL-3-PHOSPHATE ACYLTRANSFERASE-RELATED"/>
    <property type="match status" value="1"/>
</dbReference>
<dbReference type="InterPro" id="IPR002123">
    <property type="entry name" value="Plipid/glycerol_acylTrfase"/>
</dbReference>
<accession>A0A4R3JXW4</accession>
<dbReference type="AlphaFoldDB" id="A0A4R3JXW4"/>
<dbReference type="SUPFAM" id="SSF69593">
    <property type="entry name" value="Glycerol-3-phosphate (1)-acyltransferase"/>
    <property type="match status" value="1"/>
</dbReference>
<reference evidence="8 9" key="1">
    <citation type="submission" date="2019-03" db="EMBL/GenBank/DDBJ databases">
        <title>Genomic Encyclopedia of Type Strains, Phase IV (KMG-IV): sequencing the most valuable type-strain genomes for metagenomic binning, comparative biology and taxonomic classification.</title>
        <authorList>
            <person name="Goeker M."/>
        </authorList>
    </citation>
    <scope>NUCLEOTIDE SEQUENCE [LARGE SCALE GENOMIC DNA]</scope>
    <source>
        <strain evidence="8 9">DSM 103923</strain>
    </source>
</reference>
<keyword evidence="3 8" id="KW-0808">Transferase</keyword>
<dbReference type="Proteomes" id="UP000295135">
    <property type="component" value="Unassembled WGS sequence"/>
</dbReference>
<dbReference type="SMART" id="SM00563">
    <property type="entry name" value="PlsC"/>
    <property type="match status" value="1"/>
</dbReference>
<evidence type="ECO:0000256" key="2">
    <source>
        <dbReference type="ARBA" id="ARBA00022516"/>
    </source>
</evidence>
<evidence type="ECO:0000256" key="5">
    <source>
        <dbReference type="ARBA" id="ARBA00023315"/>
    </source>
</evidence>
<sequence>MRPAYQLLRLLGHLLTGALTILLLFPHLSAEERARRVTVWAGRLVGLAGVRVVMHGRPPAVRGEGALIVANHVSWLDIHVLHSLLFTRFISKAEIKNWPLIGWLAEMTGTLFLERTKKSDAARINQLMAEHLRSGECLALFPEGTTTDGSEVRPFYASLFNPALAAEAQVWPVLIRYLDLNGQPTLAAAYHDDTTLAQSVMRVLRSGGLQAEVTFLPPIPATGGHRRELAQTAESAIRDALARAGRGTAPETPARRPGEMR</sequence>
<dbReference type="PANTHER" id="PTHR10434">
    <property type="entry name" value="1-ACYL-SN-GLYCEROL-3-PHOSPHATE ACYLTRANSFERASE"/>
    <property type="match status" value="1"/>
</dbReference>
<keyword evidence="5 8" id="KW-0012">Acyltransferase</keyword>
<dbReference type="RefSeq" id="WP_126458427.1">
    <property type="nucleotide sequence ID" value="NZ_AP018721.1"/>
</dbReference>
<dbReference type="EMBL" id="SLZY01000002">
    <property type="protein sequence ID" value="TCS73294.1"/>
    <property type="molecule type" value="Genomic_DNA"/>
</dbReference>
<feature type="domain" description="Phospholipid/glycerol acyltransferase" evidence="7">
    <location>
        <begin position="66"/>
        <end position="178"/>
    </location>
</feature>
<evidence type="ECO:0000259" key="7">
    <source>
        <dbReference type="SMART" id="SM00563"/>
    </source>
</evidence>
<dbReference type="OrthoDB" id="9806880at2"/>
<gene>
    <name evidence="8" type="ORF">EDC61_10263</name>
</gene>
<evidence type="ECO:0000256" key="3">
    <source>
        <dbReference type="ARBA" id="ARBA00022679"/>
    </source>
</evidence>
<protein>
    <submittedName>
        <fullName evidence="8">Lyso-ornithine lipid acyltransferase</fullName>
    </submittedName>
</protein>
<keyword evidence="4" id="KW-0443">Lipid metabolism</keyword>
<feature type="region of interest" description="Disordered" evidence="6">
    <location>
        <begin position="241"/>
        <end position="261"/>
    </location>
</feature>
<evidence type="ECO:0000256" key="1">
    <source>
        <dbReference type="ARBA" id="ARBA00005189"/>
    </source>
</evidence>
<evidence type="ECO:0000313" key="9">
    <source>
        <dbReference type="Proteomes" id="UP000295135"/>
    </source>
</evidence>
<comment type="caution">
    <text evidence="8">The sequence shown here is derived from an EMBL/GenBank/DDBJ whole genome shotgun (WGS) entry which is preliminary data.</text>
</comment>